<dbReference type="InterPro" id="IPR016186">
    <property type="entry name" value="C-type_lectin-like/link_sf"/>
</dbReference>
<dbReference type="EMBL" id="VWZL01005694">
    <property type="protein sequence ID" value="NXG93508.1"/>
    <property type="molecule type" value="Genomic_DNA"/>
</dbReference>
<proteinExistence type="predicted"/>
<dbReference type="PANTHER" id="PTHR46784">
    <property type="entry name" value="KILLER CELL LECTIN-LIKE RECEPTOR SUBFAMILY B MEMBER 1"/>
    <property type="match status" value="1"/>
</dbReference>
<keyword evidence="1" id="KW-0812">Transmembrane</keyword>
<dbReference type="GO" id="GO:0009986">
    <property type="term" value="C:cell surface"/>
    <property type="evidence" value="ECO:0007669"/>
    <property type="project" value="TreeGrafter"/>
</dbReference>
<dbReference type="PROSITE" id="PS50041">
    <property type="entry name" value="C_TYPE_LECTIN_2"/>
    <property type="match status" value="1"/>
</dbReference>
<protein>
    <submittedName>
        <fullName evidence="4">KRBBA protein</fullName>
    </submittedName>
</protein>
<evidence type="ECO:0000256" key="1">
    <source>
        <dbReference type="ARBA" id="ARBA00022989"/>
    </source>
</evidence>
<evidence type="ECO:0000259" key="3">
    <source>
        <dbReference type="PROSITE" id="PS50041"/>
    </source>
</evidence>
<accession>A0A7K9FWK9</accession>
<dbReference type="GO" id="GO:0038023">
    <property type="term" value="F:signaling receptor activity"/>
    <property type="evidence" value="ECO:0007669"/>
    <property type="project" value="TreeGrafter"/>
</dbReference>
<reference evidence="4 5" key="1">
    <citation type="submission" date="2019-09" db="EMBL/GenBank/DDBJ databases">
        <title>Bird 10,000 Genomes (B10K) Project - Family phase.</title>
        <authorList>
            <person name="Zhang G."/>
        </authorList>
    </citation>
    <scope>NUCLEOTIDE SEQUENCE [LARGE SCALE GENOMIC DNA]</scope>
    <source>
        <strain evidence="4">B10K-DU-001-20</strain>
        <tissue evidence="4">Muscle</tissue>
    </source>
</reference>
<dbReference type="PANTHER" id="PTHR46784:SF1">
    <property type="entry name" value="KILLER CELL LECTIN-LIKE RECEPTOR SUBFAMILY B MEMBER 1"/>
    <property type="match status" value="1"/>
</dbReference>
<comment type="caution">
    <text evidence="4">The sequence shown here is derived from an EMBL/GenBank/DDBJ whole genome shotgun (WGS) entry which is preliminary data.</text>
</comment>
<keyword evidence="2" id="KW-1015">Disulfide bond</keyword>
<dbReference type="SUPFAM" id="SSF56436">
    <property type="entry name" value="C-type lectin-like"/>
    <property type="match status" value="1"/>
</dbReference>
<evidence type="ECO:0000256" key="2">
    <source>
        <dbReference type="ARBA" id="ARBA00023157"/>
    </source>
</evidence>
<keyword evidence="1" id="KW-0472">Membrane</keyword>
<keyword evidence="5" id="KW-1185">Reference proteome</keyword>
<gene>
    <name evidence="4" type="primary">Klrb1b</name>
    <name evidence="4" type="ORF">STEPAR_R15877</name>
</gene>
<sequence>GCPRDWEKHGGKCYFFSQIQEIRDWNASRKECTDMNSDLVIIENTDELDYLKFQSKSTYYLLGLTSTYSESKKKWKWINDMEHNTDMFNIEGDFTDYFCTVIGHEKVETAPCGGSLTTRNMCEKAANILEEQKEN</sequence>
<dbReference type="SMART" id="SM00034">
    <property type="entry name" value="CLECT"/>
    <property type="match status" value="1"/>
</dbReference>
<dbReference type="GO" id="GO:0042269">
    <property type="term" value="P:regulation of natural killer cell mediated cytotoxicity"/>
    <property type="evidence" value="ECO:0007669"/>
    <property type="project" value="TreeGrafter"/>
</dbReference>
<feature type="non-terminal residue" evidence="4">
    <location>
        <position position="1"/>
    </location>
</feature>
<dbReference type="Proteomes" id="UP000532908">
    <property type="component" value="Unassembled WGS sequence"/>
</dbReference>
<name>A0A7K9FWK9_STEPR</name>
<organism evidence="4 5">
    <name type="scientific">Stercorarius parasiticus</name>
    <name type="common">Parasitic jaeger</name>
    <name type="synonym">Arctic skua</name>
    <dbReference type="NCBI Taxonomy" id="54059"/>
    <lineage>
        <taxon>Eukaryota</taxon>
        <taxon>Metazoa</taxon>
        <taxon>Chordata</taxon>
        <taxon>Craniata</taxon>
        <taxon>Vertebrata</taxon>
        <taxon>Euteleostomi</taxon>
        <taxon>Archelosauria</taxon>
        <taxon>Archosauria</taxon>
        <taxon>Dinosauria</taxon>
        <taxon>Saurischia</taxon>
        <taxon>Theropoda</taxon>
        <taxon>Coelurosauria</taxon>
        <taxon>Aves</taxon>
        <taxon>Neognathae</taxon>
        <taxon>Neoaves</taxon>
        <taxon>Charadriiformes</taxon>
        <taxon>Stercorariidae</taxon>
        <taxon>Stercorarius</taxon>
    </lineage>
</organism>
<dbReference type="Gene3D" id="3.10.100.10">
    <property type="entry name" value="Mannose-Binding Protein A, subunit A"/>
    <property type="match status" value="1"/>
</dbReference>
<dbReference type="Pfam" id="PF00059">
    <property type="entry name" value="Lectin_C"/>
    <property type="match status" value="1"/>
</dbReference>
<dbReference type="InterPro" id="IPR016187">
    <property type="entry name" value="CTDL_fold"/>
</dbReference>
<evidence type="ECO:0000313" key="4">
    <source>
        <dbReference type="EMBL" id="NXG93508.1"/>
    </source>
</evidence>
<keyword evidence="1" id="KW-1133">Transmembrane helix</keyword>
<dbReference type="InterPro" id="IPR051527">
    <property type="entry name" value="KLR_subfamily_B"/>
</dbReference>
<evidence type="ECO:0000313" key="5">
    <source>
        <dbReference type="Proteomes" id="UP000532908"/>
    </source>
</evidence>
<feature type="non-terminal residue" evidence="4">
    <location>
        <position position="135"/>
    </location>
</feature>
<dbReference type="InterPro" id="IPR001304">
    <property type="entry name" value="C-type_lectin-like"/>
</dbReference>
<dbReference type="GO" id="GO:0005886">
    <property type="term" value="C:plasma membrane"/>
    <property type="evidence" value="ECO:0007669"/>
    <property type="project" value="TreeGrafter"/>
</dbReference>
<dbReference type="AlphaFoldDB" id="A0A7K9FWK9"/>
<feature type="domain" description="C-type lectin" evidence="3">
    <location>
        <begin position="9"/>
        <end position="112"/>
    </location>
</feature>